<feature type="transmembrane region" description="Helical" evidence="8">
    <location>
        <begin position="281"/>
        <end position="303"/>
    </location>
</feature>
<dbReference type="Pfam" id="PF13813">
    <property type="entry name" value="MBOAT_2"/>
    <property type="match status" value="1"/>
</dbReference>
<evidence type="ECO:0000256" key="4">
    <source>
        <dbReference type="ARBA" id="ARBA00022679"/>
    </source>
</evidence>
<feature type="transmembrane region" description="Helical" evidence="8">
    <location>
        <begin position="201"/>
        <end position="222"/>
    </location>
</feature>
<dbReference type="InterPro" id="IPR044851">
    <property type="entry name" value="Wax_synthase"/>
</dbReference>
<dbReference type="PANTHER" id="PTHR31595:SF57">
    <property type="entry name" value="OS04G0481900 PROTEIN"/>
    <property type="match status" value="1"/>
</dbReference>
<evidence type="ECO:0000256" key="3">
    <source>
        <dbReference type="ARBA" id="ARBA00007282"/>
    </source>
</evidence>
<comment type="subcellular location">
    <subcellularLocation>
        <location evidence="1">Membrane</location>
        <topology evidence="1">Multi-pass membrane protein</topology>
    </subcellularLocation>
</comment>
<keyword evidence="4" id="KW-0808">Transferase</keyword>
<dbReference type="GeneID" id="38113633"/>
<reference evidence="10 11" key="1">
    <citation type="journal article" date="2018" name="IMA Fungus">
        <title>IMA Genome-F 9: Draft genome sequence of Annulohypoxylon stygium, Aspergillus mulundensis, Berkeleyomyces basicola (syn. Thielaviopsis basicola), Ceratocystis smalleyi, two Cercospora beticola strains, Coleophoma cylindrospora, Fusarium fracticaudum, Phialophora cf. hyalina, and Morchella septimelata.</title>
        <authorList>
            <person name="Wingfield B.D."/>
            <person name="Bills G.F."/>
            <person name="Dong Y."/>
            <person name="Huang W."/>
            <person name="Nel W.J."/>
            <person name="Swalarsk-Parry B.S."/>
            <person name="Vaghefi N."/>
            <person name="Wilken P.M."/>
            <person name="An Z."/>
            <person name="de Beer Z.W."/>
            <person name="De Vos L."/>
            <person name="Chen L."/>
            <person name="Duong T.A."/>
            <person name="Gao Y."/>
            <person name="Hammerbacher A."/>
            <person name="Kikkert J.R."/>
            <person name="Li Y."/>
            <person name="Li H."/>
            <person name="Li K."/>
            <person name="Li Q."/>
            <person name="Liu X."/>
            <person name="Ma X."/>
            <person name="Naidoo K."/>
            <person name="Pethybridge S.J."/>
            <person name="Sun J."/>
            <person name="Steenkamp E.T."/>
            <person name="van der Nest M.A."/>
            <person name="van Wyk S."/>
            <person name="Wingfield M.J."/>
            <person name="Xiong C."/>
            <person name="Yue Q."/>
            <person name="Zhang X."/>
        </authorList>
    </citation>
    <scope>NUCLEOTIDE SEQUENCE [LARGE SCALE GENOMIC DNA]</scope>
    <source>
        <strain evidence="10 11">DSM 5745</strain>
    </source>
</reference>
<feature type="domain" description="Wax synthase" evidence="9">
    <location>
        <begin position="228"/>
        <end position="312"/>
    </location>
</feature>
<dbReference type="RefSeq" id="XP_026606145.1">
    <property type="nucleotide sequence ID" value="XM_026745279.1"/>
</dbReference>
<evidence type="ECO:0000256" key="1">
    <source>
        <dbReference type="ARBA" id="ARBA00004141"/>
    </source>
</evidence>
<evidence type="ECO:0000259" key="9">
    <source>
        <dbReference type="Pfam" id="PF13813"/>
    </source>
</evidence>
<sequence length="380" mass="43584">MDLKPLLPVFYYAIASALTITGLKQRRHIRLLLLGPVWVLTLLSLTSAHSLSWMIGADSTFASLLVFYLLYSAKILAFDQHAINPEVRGGHTWSPSFLDCYRTWNNPRHLPIRLSHSPLKRDATSSDSGPNTLARVAFSKAAKAAALWSFEHFIFQKFFIRTLGQVVIADFSPESEWPHMPLSPHQLQVRAIMSVQWIWRAYFFLEFYHSLLAIVFVAILRFDDAEEWPPLFGSPMNAYSVRKFWGRFWHQLTIPTYIFYARLVSKYVVVRPDSNLEKTVIAFLVFTISGLSHSLVGLALGDAALFRDVLFFEMCFLAAAGETLVLKSYSKVLGSLNWTWPLSRMARRVAGMLWVFAFFFCVAPLWIYPKIYHALLNPLY</sequence>
<protein>
    <recommendedName>
        <fullName evidence="9">Wax synthase domain-containing protein</fullName>
    </recommendedName>
</protein>
<gene>
    <name evidence="10" type="ORF">DSM5745_03263</name>
</gene>
<dbReference type="AlphaFoldDB" id="A0A3D8SKC5"/>
<dbReference type="GO" id="GO:0006629">
    <property type="term" value="P:lipid metabolic process"/>
    <property type="evidence" value="ECO:0007669"/>
    <property type="project" value="InterPro"/>
</dbReference>
<feature type="transmembrane region" description="Helical" evidence="8">
    <location>
        <begin position="349"/>
        <end position="368"/>
    </location>
</feature>
<keyword evidence="11" id="KW-1185">Reference proteome</keyword>
<dbReference type="PANTHER" id="PTHR31595">
    <property type="entry name" value="LONG-CHAIN-ALCOHOL O-FATTY-ACYLTRANSFERASE 3-RELATED"/>
    <property type="match status" value="1"/>
</dbReference>
<accession>A0A3D8SKC5</accession>
<evidence type="ECO:0000256" key="8">
    <source>
        <dbReference type="SAM" id="Phobius"/>
    </source>
</evidence>
<evidence type="ECO:0000313" key="10">
    <source>
        <dbReference type="EMBL" id="RDW86621.1"/>
    </source>
</evidence>
<dbReference type="GO" id="GO:0016020">
    <property type="term" value="C:membrane"/>
    <property type="evidence" value="ECO:0007669"/>
    <property type="project" value="UniProtKB-SubCell"/>
</dbReference>
<comment type="similarity">
    <text evidence="3">Belongs to the wax synthase family.</text>
</comment>
<dbReference type="InterPro" id="IPR032805">
    <property type="entry name" value="Wax_synthase_dom"/>
</dbReference>
<dbReference type="STRING" id="1810919.A0A3D8SKC5"/>
<organism evidence="10 11">
    <name type="scientific">Aspergillus mulundensis</name>
    <dbReference type="NCBI Taxonomy" id="1810919"/>
    <lineage>
        <taxon>Eukaryota</taxon>
        <taxon>Fungi</taxon>
        <taxon>Dikarya</taxon>
        <taxon>Ascomycota</taxon>
        <taxon>Pezizomycotina</taxon>
        <taxon>Eurotiomycetes</taxon>
        <taxon>Eurotiomycetidae</taxon>
        <taxon>Eurotiales</taxon>
        <taxon>Aspergillaceae</taxon>
        <taxon>Aspergillus</taxon>
        <taxon>Aspergillus subgen. Nidulantes</taxon>
    </lineage>
</organism>
<dbReference type="EMBL" id="PVWQ01000003">
    <property type="protein sequence ID" value="RDW86621.1"/>
    <property type="molecule type" value="Genomic_DNA"/>
</dbReference>
<feature type="transmembrane region" description="Helical" evidence="8">
    <location>
        <begin position="6"/>
        <end position="23"/>
    </location>
</feature>
<name>A0A3D8SKC5_9EURO</name>
<keyword evidence="7 8" id="KW-0472">Membrane</keyword>
<evidence type="ECO:0000313" key="11">
    <source>
        <dbReference type="Proteomes" id="UP000256690"/>
    </source>
</evidence>
<evidence type="ECO:0000256" key="5">
    <source>
        <dbReference type="ARBA" id="ARBA00022692"/>
    </source>
</evidence>
<evidence type="ECO:0000256" key="6">
    <source>
        <dbReference type="ARBA" id="ARBA00022989"/>
    </source>
</evidence>
<evidence type="ECO:0000256" key="7">
    <source>
        <dbReference type="ARBA" id="ARBA00023136"/>
    </source>
</evidence>
<dbReference type="GO" id="GO:0008374">
    <property type="term" value="F:O-acyltransferase activity"/>
    <property type="evidence" value="ECO:0007669"/>
    <property type="project" value="InterPro"/>
</dbReference>
<feature type="transmembrane region" description="Helical" evidence="8">
    <location>
        <begin position="30"/>
        <end position="47"/>
    </location>
</feature>
<dbReference type="Proteomes" id="UP000256690">
    <property type="component" value="Unassembled WGS sequence"/>
</dbReference>
<dbReference type="OrthoDB" id="1077582at2759"/>
<comment type="pathway">
    <text evidence="2">Secondary metabolite biosynthesis.</text>
</comment>
<keyword evidence="5 8" id="KW-0812">Transmembrane</keyword>
<proteinExistence type="inferred from homology"/>
<comment type="caution">
    <text evidence="10">The sequence shown here is derived from an EMBL/GenBank/DDBJ whole genome shotgun (WGS) entry which is preliminary data.</text>
</comment>
<evidence type="ECO:0000256" key="2">
    <source>
        <dbReference type="ARBA" id="ARBA00005179"/>
    </source>
</evidence>
<keyword evidence="6 8" id="KW-1133">Transmembrane helix</keyword>